<dbReference type="InterPro" id="IPR036186">
    <property type="entry name" value="Serpin_sf"/>
</dbReference>
<name>A0AAV0R6T7_9ROSI</name>
<evidence type="ECO:0000313" key="5">
    <source>
        <dbReference type="Proteomes" id="UP001154282"/>
    </source>
</evidence>
<reference evidence="4" key="1">
    <citation type="submission" date="2022-08" db="EMBL/GenBank/DDBJ databases">
        <authorList>
            <person name="Gutierrez-Valencia J."/>
        </authorList>
    </citation>
    <scope>NUCLEOTIDE SEQUENCE</scope>
</reference>
<dbReference type="GO" id="GO:0005615">
    <property type="term" value="C:extracellular space"/>
    <property type="evidence" value="ECO:0007669"/>
    <property type="project" value="InterPro"/>
</dbReference>
<feature type="region of interest" description="Disordered" evidence="2">
    <location>
        <begin position="151"/>
        <end position="199"/>
    </location>
</feature>
<dbReference type="EMBL" id="CAMGYJ010000010">
    <property type="protein sequence ID" value="CAI0553245.1"/>
    <property type="molecule type" value="Genomic_DNA"/>
</dbReference>
<dbReference type="InterPro" id="IPR000215">
    <property type="entry name" value="Serpin_fam"/>
</dbReference>
<sequence length="199" mass="22935">MISLIALGSEGRTLKQMLCFMGIDGVDELKFLASHLVSSVLLPPGNDNNDDTGHGPIISFVNSAWLDHRFKLKAPFEQTVRSVYRATAKAVDFLDKADQAREEINTWAEKESRSLVRNLLTTEWYRRRDGSGSHKRTLIQRNMEHPIRHFQDTSQRLPHPNRRHHPSPFHDHRREPETPLRVHKRPSGAEDAIPDRTRP</sequence>
<comment type="caution">
    <text evidence="4">The sequence shown here is derived from an EMBL/GenBank/DDBJ whole genome shotgun (WGS) entry which is preliminary data.</text>
</comment>
<feature type="compositionally biased region" description="Basic and acidic residues" evidence="2">
    <location>
        <begin position="168"/>
        <end position="180"/>
    </location>
</feature>
<dbReference type="Proteomes" id="UP001154282">
    <property type="component" value="Unassembled WGS sequence"/>
</dbReference>
<evidence type="ECO:0000256" key="2">
    <source>
        <dbReference type="SAM" id="MobiDB-lite"/>
    </source>
</evidence>
<evidence type="ECO:0000313" key="4">
    <source>
        <dbReference type="EMBL" id="CAI0553245.1"/>
    </source>
</evidence>
<accession>A0AAV0R6T7</accession>
<dbReference type="PANTHER" id="PTHR11461:SF340">
    <property type="entry name" value="SERPIN DOMAIN-CONTAINING PROTEIN"/>
    <property type="match status" value="1"/>
</dbReference>
<comment type="similarity">
    <text evidence="1">Belongs to the serpin family.</text>
</comment>
<dbReference type="Pfam" id="PF00079">
    <property type="entry name" value="Serpin"/>
    <property type="match status" value="1"/>
</dbReference>
<dbReference type="PANTHER" id="PTHR11461">
    <property type="entry name" value="SERINE PROTEASE INHIBITOR, SERPIN"/>
    <property type="match status" value="1"/>
</dbReference>
<dbReference type="SUPFAM" id="SSF56574">
    <property type="entry name" value="Serpins"/>
    <property type="match status" value="1"/>
</dbReference>
<evidence type="ECO:0000256" key="1">
    <source>
        <dbReference type="ARBA" id="ARBA00009500"/>
    </source>
</evidence>
<organism evidence="4 5">
    <name type="scientific">Linum tenue</name>
    <dbReference type="NCBI Taxonomy" id="586396"/>
    <lineage>
        <taxon>Eukaryota</taxon>
        <taxon>Viridiplantae</taxon>
        <taxon>Streptophyta</taxon>
        <taxon>Embryophyta</taxon>
        <taxon>Tracheophyta</taxon>
        <taxon>Spermatophyta</taxon>
        <taxon>Magnoliopsida</taxon>
        <taxon>eudicotyledons</taxon>
        <taxon>Gunneridae</taxon>
        <taxon>Pentapetalae</taxon>
        <taxon>rosids</taxon>
        <taxon>fabids</taxon>
        <taxon>Malpighiales</taxon>
        <taxon>Linaceae</taxon>
        <taxon>Linum</taxon>
    </lineage>
</organism>
<protein>
    <recommendedName>
        <fullName evidence="3">Serpin domain-containing protein</fullName>
    </recommendedName>
</protein>
<evidence type="ECO:0000259" key="3">
    <source>
        <dbReference type="Pfam" id="PF00079"/>
    </source>
</evidence>
<dbReference type="GO" id="GO:0004867">
    <property type="term" value="F:serine-type endopeptidase inhibitor activity"/>
    <property type="evidence" value="ECO:0007669"/>
    <property type="project" value="InterPro"/>
</dbReference>
<dbReference type="InterPro" id="IPR042178">
    <property type="entry name" value="Serpin_sf_1"/>
</dbReference>
<keyword evidence="5" id="KW-1185">Reference proteome</keyword>
<dbReference type="AlphaFoldDB" id="A0AAV0R6T7"/>
<gene>
    <name evidence="4" type="ORF">LITE_LOCUS46762</name>
</gene>
<feature type="domain" description="Serpin" evidence="3">
    <location>
        <begin position="2"/>
        <end position="122"/>
    </location>
</feature>
<dbReference type="InterPro" id="IPR023796">
    <property type="entry name" value="Serpin_dom"/>
</dbReference>
<dbReference type="Gene3D" id="3.30.497.10">
    <property type="entry name" value="Antithrombin, subunit I, domain 2"/>
    <property type="match status" value="1"/>
</dbReference>
<proteinExistence type="inferred from homology"/>